<evidence type="ECO:0000256" key="1">
    <source>
        <dbReference type="ARBA" id="ARBA00022574"/>
    </source>
</evidence>
<feature type="repeat" description="WD" evidence="3">
    <location>
        <begin position="1068"/>
        <end position="1101"/>
    </location>
</feature>
<feature type="domain" description="Nephrocystin 3-like N-terminal" evidence="5">
    <location>
        <begin position="305"/>
        <end position="461"/>
    </location>
</feature>
<dbReference type="InterPro" id="IPR036322">
    <property type="entry name" value="WD40_repeat_dom_sf"/>
</dbReference>
<feature type="repeat" description="WD" evidence="3">
    <location>
        <begin position="1243"/>
        <end position="1284"/>
    </location>
</feature>
<protein>
    <recommendedName>
        <fullName evidence="5">Nephrocystin 3-like N-terminal domain-containing protein</fullName>
    </recommendedName>
</protein>
<dbReference type="PRINTS" id="PR00320">
    <property type="entry name" value="GPROTEINBRPT"/>
</dbReference>
<feature type="repeat" description="WD" evidence="3">
    <location>
        <begin position="897"/>
        <end position="938"/>
    </location>
</feature>
<dbReference type="Proteomes" id="UP000663827">
    <property type="component" value="Unassembled WGS sequence"/>
</dbReference>
<dbReference type="PROSITE" id="PS00678">
    <property type="entry name" value="WD_REPEATS_1"/>
    <property type="match status" value="5"/>
</dbReference>
<comment type="caution">
    <text evidence="6">The sequence shown here is derived from an EMBL/GenBank/DDBJ whole genome shotgun (WGS) entry which is preliminary data.</text>
</comment>
<feature type="compositionally biased region" description="Polar residues" evidence="4">
    <location>
        <begin position="35"/>
        <end position="68"/>
    </location>
</feature>
<dbReference type="SUPFAM" id="SSF52540">
    <property type="entry name" value="P-loop containing nucleoside triphosphate hydrolases"/>
    <property type="match status" value="1"/>
</dbReference>
<dbReference type="InterPro" id="IPR020472">
    <property type="entry name" value="WD40_PAC1"/>
</dbReference>
<evidence type="ECO:0000313" key="6">
    <source>
        <dbReference type="EMBL" id="CAE7123852.1"/>
    </source>
</evidence>
<organism evidence="6 7">
    <name type="scientific">Rhizoctonia solani</name>
    <dbReference type="NCBI Taxonomy" id="456999"/>
    <lineage>
        <taxon>Eukaryota</taxon>
        <taxon>Fungi</taxon>
        <taxon>Dikarya</taxon>
        <taxon>Basidiomycota</taxon>
        <taxon>Agaricomycotina</taxon>
        <taxon>Agaricomycetes</taxon>
        <taxon>Cantharellales</taxon>
        <taxon>Ceratobasidiaceae</taxon>
        <taxon>Rhizoctonia</taxon>
    </lineage>
</organism>
<dbReference type="SUPFAM" id="SSF50978">
    <property type="entry name" value="WD40 repeat-like"/>
    <property type="match status" value="2"/>
</dbReference>
<dbReference type="Pfam" id="PF24883">
    <property type="entry name" value="NPHP3_N"/>
    <property type="match status" value="1"/>
</dbReference>
<dbReference type="InterPro" id="IPR019775">
    <property type="entry name" value="WD40_repeat_CS"/>
</dbReference>
<dbReference type="Gene3D" id="2.130.10.10">
    <property type="entry name" value="YVTN repeat-like/Quinoprotein amine dehydrogenase"/>
    <property type="match status" value="4"/>
</dbReference>
<feature type="region of interest" description="Disordered" evidence="4">
    <location>
        <begin position="1"/>
        <end position="100"/>
    </location>
</feature>
<feature type="repeat" description="WD" evidence="3">
    <location>
        <begin position="940"/>
        <end position="981"/>
    </location>
</feature>
<dbReference type="PANTHER" id="PTHR19879">
    <property type="entry name" value="TRANSCRIPTION INITIATION FACTOR TFIID"/>
    <property type="match status" value="1"/>
</dbReference>
<dbReference type="InterPro" id="IPR015943">
    <property type="entry name" value="WD40/YVTN_repeat-like_dom_sf"/>
</dbReference>
<proteinExistence type="predicted"/>
<dbReference type="Gene3D" id="3.40.50.300">
    <property type="entry name" value="P-loop containing nucleotide triphosphate hydrolases"/>
    <property type="match status" value="1"/>
</dbReference>
<evidence type="ECO:0000313" key="7">
    <source>
        <dbReference type="Proteomes" id="UP000663827"/>
    </source>
</evidence>
<evidence type="ECO:0000256" key="4">
    <source>
        <dbReference type="SAM" id="MobiDB-lite"/>
    </source>
</evidence>
<dbReference type="SMART" id="SM00320">
    <property type="entry name" value="WD40"/>
    <property type="match status" value="13"/>
</dbReference>
<feature type="repeat" description="WD" evidence="3">
    <location>
        <begin position="1025"/>
        <end position="1066"/>
    </location>
</feature>
<keyword evidence="1 3" id="KW-0853">WD repeat</keyword>
<feature type="repeat" description="WD" evidence="3">
    <location>
        <begin position="1112"/>
        <end position="1153"/>
    </location>
</feature>
<evidence type="ECO:0000256" key="3">
    <source>
        <dbReference type="PROSITE-ProRule" id="PRU00221"/>
    </source>
</evidence>
<dbReference type="EMBL" id="CAJNJQ010001160">
    <property type="protein sequence ID" value="CAE7123852.1"/>
    <property type="molecule type" value="Genomic_DNA"/>
</dbReference>
<feature type="repeat" description="WD" evidence="3">
    <location>
        <begin position="1328"/>
        <end position="1369"/>
    </location>
</feature>
<dbReference type="CDD" id="cd00200">
    <property type="entry name" value="WD40"/>
    <property type="match status" value="2"/>
</dbReference>
<keyword evidence="2" id="KW-0677">Repeat</keyword>
<name>A0A8H3DX70_9AGAM</name>
<dbReference type="PANTHER" id="PTHR19879:SF9">
    <property type="entry name" value="TRANSCRIPTION INITIATION FACTOR TFIID SUBUNIT 5"/>
    <property type="match status" value="1"/>
</dbReference>
<feature type="repeat" description="WD" evidence="3">
    <location>
        <begin position="1286"/>
        <end position="1327"/>
    </location>
</feature>
<accession>A0A8H3DX70</accession>
<gene>
    <name evidence="6" type="ORF">RDB_LOCUS58081</name>
</gene>
<dbReference type="Pfam" id="PF00400">
    <property type="entry name" value="WD40"/>
    <property type="match status" value="10"/>
</dbReference>
<feature type="repeat" description="WD" evidence="3">
    <location>
        <begin position="1156"/>
        <end position="1197"/>
    </location>
</feature>
<dbReference type="PROSITE" id="PS50082">
    <property type="entry name" value="WD_REPEATS_2"/>
    <property type="match status" value="11"/>
</dbReference>
<reference evidence="6" key="1">
    <citation type="submission" date="2021-01" db="EMBL/GenBank/DDBJ databases">
        <authorList>
            <person name="Kaushik A."/>
        </authorList>
    </citation>
    <scope>NUCLEOTIDE SEQUENCE</scope>
    <source>
        <strain evidence="6">AG5</strain>
    </source>
</reference>
<sequence length="1560" mass="172935">MNSQYPPGRQEKPGIRQTMRHSAKWIKNAIKLPSSPLQPSRYQKPSTRLSTELPNLSAASRATNSLLDSTPPPAELQPVIPASGPSTQASAPDSGVDEGTKLKPEKVAWGRLRISLQSLETGVEVFPPLKSAVGAFIGCLDIIQGVAQNRIDYEQLAEELQSMTDMVKQYAGELELEPSNGSIANIAQQVPCSPSYPGTDLLCRSIQRQVADIERKQDPGAGRWLLGMARDNEDVIRCYRQVEKIFRQLQTDLSMRTKKDMKTILEGTLLQRIAPVNDARYNSSYSDTIRRRACTAQTREAIQEGLRNWTVNPDAEKIYWMNGMAGTGKTTIAYSYCQWLESTHRLGASFFCSRISSTCRSLSQIVPTVAYQLAHFSPAFRSRVCGVLNDDPAAGQLNVVQQFEKLVYKPIIHTKEAIPEDVVIVIDALDECDDNYSIRLLLDVLLRFAEQLPLKFFVASRPEPAIRDRMMSQRGSSRFIVYLHDIEQSIVEKDIKKYLTEALSPMESPPSLAQIELLARRSRNLFIYAATVVRYIYPDDVSVDSSIRLELMLDAIRTSKNTTDNKYEELDRLYTTVLSTVFKSRLGQDEKDHVRRVLWTVVCAREPMPITTIASLTTLTERQVMSALQSLRSVVHVPENSGLISTLHASFPEYMLAKSRSKKFHCNQSNWNETLAHRCFELMKWELRFNICSLENSYLTDDKVQGLESRVSQYISPTLSYACRHWSSHLQLAPTINHTSDMFIDFLSNRFLFWMEVLNLSHCIGIGAHMIQQAQTWLQQTGKKRDETQKQASDARNFITWFAANPCSQSTPHIYISALASCAKSSWVYQHYSQRTQGLASISVSGHDESVLAVWNVDYEVHSLAISPEGGHIATGSNNGGVRVYDIHTGTMVAGPFEGHTDSVNSVTFSPSEGHIATGSDDTTIIIWNALTGRIVAGPLRKHDGLVLSVVFSPDGKRVVSGSTDQTIIVWDSTTGTIVLGPLQGHTDFVWSVCFSPTGQSIASCSNDQSIRIWDSQTGAAVGEIRGHKYGMVNAVFSPDGRKLASCSYDKTIRIWDVKTRKVVGQPLAGHINGIRSMAFSSDNVHVVSGEETDGSIMVWNTLTCLPVLGPLLGHSGDVKSLAFDPDNGRIVSGSYDKTVRIWDMSKANVRDHCHQTAHEVSVGPVAFMPNHAQFISSSSCSILRLWDIHTGKAIPPDSKREINVGAIHSLTVSSRGTYAAGVDGGTIRVWNVRTGQVVFQPLVERQDSYQDLTFSPNETHLCSGSKDFALVVWDVVTGAIVGQPYRGHTGAVTSIKYSSDGTHIASGAADSTVRIWDSSTGKPIRTFKGHTFSVLSVAFSPDDSYLVSGSIDREIRRWEVKSGNCLGVLNEQQIGIGSCQCMVSFSPDGNQIIWGFNSSIHLLDTQSMQSISGIRLPLSEVIRWVGYSTDGNNVMSVSVAEEYSWGGLGEVNPQWPNIIRVWRGDASTNQAALSLSPRHWSYERDGRVLSPEGLVMWVPPDLVPRLKPQTEPGATPFYIQVILAPDCFINICYPGLCSGKQWTECYIEENQISRQSGNR</sequence>
<dbReference type="InterPro" id="IPR001680">
    <property type="entry name" value="WD40_rpt"/>
</dbReference>
<feature type="repeat" description="WD" evidence="3">
    <location>
        <begin position="861"/>
        <end position="895"/>
    </location>
</feature>
<evidence type="ECO:0000256" key="2">
    <source>
        <dbReference type="ARBA" id="ARBA00022737"/>
    </source>
</evidence>
<dbReference type="InterPro" id="IPR027417">
    <property type="entry name" value="P-loop_NTPase"/>
</dbReference>
<evidence type="ECO:0000259" key="5">
    <source>
        <dbReference type="Pfam" id="PF24883"/>
    </source>
</evidence>
<dbReference type="InterPro" id="IPR056884">
    <property type="entry name" value="NPHP3-like_N"/>
</dbReference>
<feature type="repeat" description="WD" evidence="3">
    <location>
        <begin position="983"/>
        <end position="1024"/>
    </location>
</feature>
<dbReference type="PROSITE" id="PS50294">
    <property type="entry name" value="WD_REPEATS_REGION"/>
    <property type="match status" value="7"/>
</dbReference>